<dbReference type="AlphaFoldDB" id="A0A848B0R3"/>
<dbReference type="Pfam" id="PF04606">
    <property type="entry name" value="Ogr_Delta"/>
    <property type="match status" value="1"/>
</dbReference>
<evidence type="ECO:0000313" key="3">
    <source>
        <dbReference type="Proteomes" id="UP000576225"/>
    </source>
</evidence>
<reference evidence="2 3" key="1">
    <citation type="submission" date="2020-04" db="EMBL/GenBank/DDBJ databases">
        <authorList>
            <person name="Hitch T.C.A."/>
            <person name="Wylensek D."/>
            <person name="Clavel T."/>
        </authorList>
    </citation>
    <scope>NUCLEOTIDE SEQUENCE [LARGE SCALE GENOMIC DNA]</scope>
    <source>
        <strain evidence="2 3">COR2-253-APC-1A</strain>
    </source>
</reference>
<accession>A0A848B0R3</accession>
<name>A0A848B0R3_9BACT</name>
<dbReference type="InterPro" id="IPR007684">
    <property type="entry name" value="Znf_Ogr/Delta"/>
</dbReference>
<protein>
    <recommendedName>
        <fullName evidence="1">Zinc finger Ogr/Delta-type domain-containing protein</fullName>
    </recommendedName>
</protein>
<comment type="caution">
    <text evidence="2">The sequence shown here is derived from an EMBL/GenBank/DDBJ whole genome shotgun (WGS) entry which is preliminary data.</text>
</comment>
<dbReference type="Proteomes" id="UP000576225">
    <property type="component" value="Unassembled WGS sequence"/>
</dbReference>
<gene>
    <name evidence="2" type="ORF">HF882_09015</name>
</gene>
<organism evidence="2 3">
    <name type="scientific">Victivallis vadensis</name>
    <dbReference type="NCBI Taxonomy" id="172901"/>
    <lineage>
        <taxon>Bacteria</taxon>
        <taxon>Pseudomonadati</taxon>
        <taxon>Lentisphaerota</taxon>
        <taxon>Lentisphaeria</taxon>
        <taxon>Victivallales</taxon>
        <taxon>Victivallaceae</taxon>
        <taxon>Victivallis</taxon>
    </lineage>
</organism>
<feature type="domain" description="Zinc finger Ogr/Delta-type" evidence="1">
    <location>
        <begin position="4"/>
        <end position="50"/>
    </location>
</feature>
<evidence type="ECO:0000259" key="1">
    <source>
        <dbReference type="Pfam" id="PF04606"/>
    </source>
</evidence>
<dbReference type="EMBL" id="JABAEW010000014">
    <property type="protein sequence ID" value="NMD86722.1"/>
    <property type="molecule type" value="Genomic_DNA"/>
</dbReference>
<proteinExistence type="predicted"/>
<dbReference type="RefSeq" id="WP_168962353.1">
    <property type="nucleotide sequence ID" value="NZ_JABAEW010000014.1"/>
</dbReference>
<evidence type="ECO:0000313" key="2">
    <source>
        <dbReference type="EMBL" id="NMD86722.1"/>
    </source>
</evidence>
<sequence>MRIHCPFCHGRAVVNSHPKPTGRMEELYCSCNNPACSARFVYRAYYSHILAPPLSTLTNSLHEQIAELPDDERRRLLQTYAADLPLFAQGK</sequence>